<name>A0ABV8S7A6_9BACL</name>
<comment type="caution">
    <text evidence="1">The sequence shown here is derived from an EMBL/GenBank/DDBJ whole genome shotgun (WGS) entry which is preliminary data.</text>
</comment>
<dbReference type="RefSeq" id="WP_204603335.1">
    <property type="nucleotide sequence ID" value="NZ_JBHSED010000005.1"/>
</dbReference>
<keyword evidence="2" id="KW-1185">Reference proteome</keyword>
<accession>A0ABV8S7A6</accession>
<evidence type="ECO:0000313" key="1">
    <source>
        <dbReference type="EMBL" id="MFC4302798.1"/>
    </source>
</evidence>
<reference evidence="2" key="1">
    <citation type="journal article" date="2019" name="Int. J. Syst. Evol. Microbiol.">
        <title>The Global Catalogue of Microorganisms (GCM) 10K type strain sequencing project: providing services to taxonomists for standard genome sequencing and annotation.</title>
        <authorList>
            <consortium name="The Broad Institute Genomics Platform"/>
            <consortium name="The Broad Institute Genome Sequencing Center for Infectious Disease"/>
            <person name="Wu L."/>
            <person name="Ma J."/>
        </authorList>
    </citation>
    <scope>NUCLEOTIDE SEQUENCE [LARGE SCALE GENOMIC DNA]</scope>
    <source>
        <strain evidence="2">CGMCC 4.1641</strain>
    </source>
</reference>
<sequence length="124" mass="13694">MVKTASTILLLILLLVGGYWWSQHQTSQIDPALKSVVSNYSLGPDGLIEDPTGALGIKGKDDVFFTKKKNVLEINYGKQEFSIEIDSYGEEIAGYLKKLGISIHSDQDGRIVVKFKGEAVTQFE</sequence>
<dbReference type="EMBL" id="JBHSED010000005">
    <property type="protein sequence ID" value="MFC4302798.1"/>
    <property type="molecule type" value="Genomic_DNA"/>
</dbReference>
<gene>
    <name evidence="1" type="ORF">ACFO1S_04990</name>
</gene>
<evidence type="ECO:0000313" key="2">
    <source>
        <dbReference type="Proteomes" id="UP001595755"/>
    </source>
</evidence>
<organism evidence="1 2">
    <name type="scientific">Cohnella boryungensis</name>
    <dbReference type="NCBI Taxonomy" id="768479"/>
    <lineage>
        <taxon>Bacteria</taxon>
        <taxon>Bacillati</taxon>
        <taxon>Bacillota</taxon>
        <taxon>Bacilli</taxon>
        <taxon>Bacillales</taxon>
        <taxon>Paenibacillaceae</taxon>
        <taxon>Cohnella</taxon>
    </lineage>
</organism>
<proteinExistence type="predicted"/>
<protein>
    <submittedName>
        <fullName evidence="1">Uncharacterized protein</fullName>
    </submittedName>
</protein>
<dbReference type="Proteomes" id="UP001595755">
    <property type="component" value="Unassembled WGS sequence"/>
</dbReference>